<evidence type="ECO:0000313" key="2">
    <source>
        <dbReference type="Proteomes" id="UP000485058"/>
    </source>
</evidence>
<protein>
    <submittedName>
        <fullName evidence="1">Uncharacterized protein</fullName>
    </submittedName>
</protein>
<name>A0A6A0A577_HAELA</name>
<feature type="non-terminal residue" evidence="1">
    <location>
        <position position="1"/>
    </location>
</feature>
<reference evidence="1 2" key="1">
    <citation type="submission" date="2020-02" db="EMBL/GenBank/DDBJ databases">
        <title>Draft genome sequence of Haematococcus lacustris strain NIES-144.</title>
        <authorList>
            <person name="Morimoto D."/>
            <person name="Nakagawa S."/>
            <person name="Yoshida T."/>
            <person name="Sawayama S."/>
        </authorList>
    </citation>
    <scope>NUCLEOTIDE SEQUENCE [LARGE SCALE GENOMIC DNA]</scope>
    <source>
        <strain evidence="1 2">NIES-144</strain>
    </source>
</reference>
<keyword evidence="2" id="KW-1185">Reference proteome</keyword>
<organism evidence="1 2">
    <name type="scientific">Haematococcus lacustris</name>
    <name type="common">Green alga</name>
    <name type="synonym">Haematococcus pluvialis</name>
    <dbReference type="NCBI Taxonomy" id="44745"/>
    <lineage>
        <taxon>Eukaryota</taxon>
        <taxon>Viridiplantae</taxon>
        <taxon>Chlorophyta</taxon>
        <taxon>core chlorophytes</taxon>
        <taxon>Chlorophyceae</taxon>
        <taxon>CS clade</taxon>
        <taxon>Chlamydomonadales</taxon>
        <taxon>Haematococcaceae</taxon>
        <taxon>Haematococcus</taxon>
    </lineage>
</organism>
<evidence type="ECO:0000313" key="1">
    <source>
        <dbReference type="EMBL" id="GFH27641.1"/>
    </source>
</evidence>
<dbReference type="EMBL" id="BLLF01003556">
    <property type="protein sequence ID" value="GFH27641.1"/>
    <property type="molecule type" value="Genomic_DNA"/>
</dbReference>
<accession>A0A6A0A577</accession>
<comment type="caution">
    <text evidence="1">The sequence shown here is derived from an EMBL/GenBank/DDBJ whole genome shotgun (WGS) entry which is preliminary data.</text>
</comment>
<proteinExistence type="predicted"/>
<sequence>MAFNTTFFNAFWPLPVPFLPPGISIEINSQELKGWLDLDTGEVDFSFVSEFGGKAFGGANEALKVASKMTTHALMGKVFHAVGFPLRELDSRAQ</sequence>
<dbReference type="AlphaFoldDB" id="A0A6A0A577"/>
<dbReference type="Proteomes" id="UP000485058">
    <property type="component" value="Unassembled WGS sequence"/>
</dbReference>
<gene>
    <name evidence="1" type="ORF">HaLaN_25999</name>
</gene>